<dbReference type="InterPro" id="IPR011083">
    <property type="entry name" value="Phage_tail_collar_dom"/>
</dbReference>
<evidence type="ECO:0000259" key="1">
    <source>
        <dbReference type="Pfam" id="PF07484"/>
    </source>
</evidence>
<feature type="domain" description="Phage tail collar" evidence="1">
    <location>
        <begin position="11"/>
        <end position="66"/>
    </location>
</feature>
<sequence>MDPEEDAFTSEIRVFAFDFCPPNWLPCDGRAVAISDYPQLFVAIANTYGPPPAEGQFVLPDLRGRAVMGQGQGPGLSPRMLGQASGQNDVTLNSAQLPTHSHALTVGTGAYTDLVAAPGGTTRPSRVLTSLTTGSTDVAENYYAGPVSPNTTLSPAAVSNVGGGQPHTNLQPLMALTFAICVNGAYVPSTT</sequence>
<reference evidence="2 3" key="1">
    <citation type="submission" date="2021-01" db="EMBL/GenBank/DDBJ databases">
        <title>Brevundimonas vitis sp. nov., an bacterium isolated from grape (Vitis vinifera).</title>
        <authorList>
            <person name="Jiang L."/>
            <person name="Lee J."/>
        </authorList>
    </citation>
    <scope>NUCLEOTIDE SEQUENCE [LARGE SCALE GENOMIC DNA]</scope>
    <source>
        <strain evidence="2 3">GRTSA-9</strain>
    </source>
</reference>
<dbReference type="InterPro" id="IPR037053">
    <property type="entry name" value="Phage_tail_collar_dom_sf"/>
</dbReference>
<name>A0ABX7BQ42_9CAUL</name>
<proteinExistence type="predicted"/>
<organism evidence="2 3">
    <name type="scientific">Brevundimonas vitisensis</name>
    <dbReference type="NCBI Taxonomy" id="2800818"/>
    <lineage>
        <taxon>Bacteria</taxon>
        <taxon>Pseudomonadati</taxon>
        <taxon>Pseudomonadota</taxon>
        <taxon>Alphaproteobacteria</taxon>
        <taxon>Caulobacterales</taxon>
        <taxon>Caulobacteraceae</taxon>
        <taxon>Brevundimonas</taxon>
    </lineage>
</organism>
<dbReference type="RefSeq" id="WP_201104082.1">
    <property type="nucleotide sequence ID" value="NZ_CP067977.1"/>
</dbReference>
<gene>
    <name evidence="2" type="ORF">JIP62_06420</name>
</gene>
<protein>
    <submittedName>
        <fullName evidence="2">Tail fiber protein</fullName>
    </submittedName>
</protein>
<dbReference type="EMBL" id="CP067977">
    <property type="protein sequence ID" value="QQQ19719.1"/>
    <property type="molecule type" value="Genomic_DNA"/>
</dbReference>
<accession>A0ABX7BQ42</accession>
<dbReference type="Gene3D" id="3.90.1340.10">
    <property type="entry name" value="Phage tail collar domain"/>
    <property type="match status" value="1"/>
</dbReference>
<dbReference type="Proteomes" id="UP000595448">
    <property type="component" value="Chromosome"/>
</dbReference>
<evidence type="ECO:0000313" key="2">
    <source>
        <dbReference type="EMBL" id="QQQ19719.1"/>
    </source>
</evidence>
<dbReference type="SUPFAM" id="SSF88874">
    <property type="entry name" value="Receptor-binding domain of short tail fibre protein gp12"/>
    <property type="match status" value="1"/>
</dbReference>
<dbReference type="Pfam" id="PF07484">
    <property type="entry name" value="Collar"/>
    <property type="match status" value="1"/>
</dbReference>
<keyword evidence="3" id="KW-1185">Reference proteome</keyword>
<evidence type="ECO:0000313" key="3">
    <source>
        <dbReference type="Proteomes" id="UP000595448"/>
    </source>
</evidence>